<dbReference type="GO" id="GO:0005886">
    <property type="term" value="C:plasma membrane"/>
    <property type="evidence" value="ECO:0007669"/>
    <property type="project" value="TreeGrafter"/>
</dbReference>
<keyword evidence="7" id="KW-0418">Kinase</keyword>
<feature type="compositionally biased region" description="Basic and acidic residues" evidence="13">
    <location>
        <begin position="314"/>
        <end position="326"/>
    </location>
</feature>
<evidence type="ECO:0000256" key="2">
    <source>
        <dbReference type="ARBA" id="ARBA00022527"/>
    </source>
</evidence>
<evidence type="ECO:0000256" key="13">
    <source>
        <dbReference type="SAM" id="MobiDB-lite"/>
    </source>
</evidence>
<reference evidence="15" key="2">
    <citation type="submission" date="2015-03" db="UniProtKB">
        <authorList>
            <consortium name="EnsemblPlants"/>
        </authorList>
    </citation>
    <scope>IDENTIFICATION</scope>
</reference>
<keyword evidence="6 11" id="KW-0547">Nucleotide-binding</keyword>
<keyword evidence="16" id="KW-1185">Reference proteome</keyword>
<comment type="similarity">
    <text evidence="12">Belongs to the protein kinase superfamily.</text>
</comment>
<protein>
    <recommendedName>
        <fullName evidence="14">Protein kinase domain-containing protein</fullName>
    </recommendedName>
</protein>
<dbReference type="PANTHER" id="PTHR27005">
    <property type="entry name" value="WALL-ASSOCIATED RECEPTOR KINASE-LIKE 21"/>
    <property type="match status" value="1"/>
</dbReference>
<dbReference type="FunFam" id="3.30.200.20:FF:000043">
    <property type="entry name" value="Wall-associated receptor kinase 2"/>
    <property type="match status" value="1"/>
</dbReference>
<accession>A0A0D3GEQ7</accession>
<dbReference type="GO" id="GO:0004674">
    <property type="term" value="F:protein serine/threonine kinase activity"/>
    <property type="evidence" value="ECO:0007669"/>
    <property type="project" value="UniProtKB-KW"/>
</dbReference>
<dbReference type="Proteomes" id="UP000026960">
    <property type="component" value="Chromosome 6"/>
</dbReference>
<comment type="subcellular location">
    <subcellularLocation>
        <location evidence="1">Membrane</location>
        <topology evidence="1">Single-pass type I membrane protein</topology>
    </subcellularLocation>
</comment>
<dbReference type="InterPro" id="IPR001245">
    <property type="entry name" value="Ser-Thr/Tyr_kinase_cat_dom"/>
</dbReference>
<dbReference type="SMART" id="SM00220">
    <property type="entry name" value="S_TKc"/>
    <property type="match status" value="1"/>
</dbReference>
<name>A0A0D3GEQ7_9ORYZ</name>
<dbReference type="PaxDb" id="65489-OBART06G08940.1"/>
<dbReference type="PROSITE" id="PS00108">
    <property type="entry name" value="PROTEIN_KINASE_ST"/>
    <property type="match status" value="1"/>
</dbReference>
<evidence type="ECO:0000256" key="1">
    <source>
        <dbReference type="ARBA" id="ARBA00004479"/>
    </source>
</evidence>
<keyword evidence="3" id="KW-0808">Transferase</keyword>
<evidence type="ECO:0000313" key="15">
    <source>
        <dbReference type="EnsemblPlants" id="OBART06G08940.1"/>
    </source>
</evidence>
<dbReference type="eggNOG" id="ENOG502RUZ1">
    <property type="taxonomic scope" value="Eukaryota"/>
</dbReference>
<dbReference type="FunFam" id="1.10.510.10:FF:000084">
    <property type="entry name" value="Wall-associated receptor kinase 2"/>
    <property type="match status" value="1"/>
</dbReference>
<proteinExistence type="inferred from homology"/>
<keyword evidence="9" id="KW-1133">Transmembrane helix</keyword>
<evidence type="ECO:0000313" key="16">
    <source>
        <dbReference type="Proteomes" id="UP000026960"/>
    </source>
</evidence>
<dbReference type="InterPro" id="IPR045274">
    <property type="entry name" value="WAK-like"/>
</dbReference>
<keyword evidence="4" id="KW-0812">Transmembrane</keyword>
<evidence type="ECO:0000256" key="10">
    <source>
        <dbReference type="ARBA" id="ARBA00023136"/>
    </source>
</evidence>
<dbReference type="InterPro" id="IPR008271">
    <property type="entry name" value="Ser/Thr_kinase_AS"/>
</dbReference>
<feature type="region of interest" description="Disordered" evidence="13">
    <location>
        <begin position="300"/>
        <end position="334"/>
    </location>
</feature>
<evidence type="ECO:0000256" key="8">
    <source>
        <dbReference type="ARBA" id="ARBA00022840"/>
    </source>
</evidence>
<dbReference type="InterPro" id="IPR011009">
    <property type="entry name" value="Kinase-like_dom_sf"/>
</dbReference>
<dbReference type="SUPFAM" id="SSF56112">
    <property type="entry name" value="Protein kinase-like (PK-like)"/>
    <property type="match status" value="1"/>
</dbReference>
<feature type="binding site" evidence="11">
    <location>
        <position position="60"/>
    </location>
    <ligand>
        <name>ATP</name>
        <dbReference type="ChEBI" id="CHEBI:30616"/>
    </ligand>
</feature>
<keyword evidence="10" id="KW-0472">Membrane</keyword>
<evidence type="ECO:0000256" key="6">
    <source>
        <dbReference type="ARBA" id="ARBA00022741"/>
    </source>
</evidence>
<dbReference type="Gene3D" id="3.30.200.20">
    <property type="entry name" value="Phosphorylase Kinase, domain 1"/>
    <property type="match status" value="1"/>
</dbReference>
<evidence type="ECO:0000256" key="9">
    <source>
        <dbReference type="ARBA" id="ARBA00022989"/>
    </source>
</evidence>
<feature type="domain" description="Protein kinase" evidence="14">
    <location>
        <begin position="32"/>
        <end position="292"/>
    </location>
</feature>
<keyword evidence="5" id="KW-0732">Signal</keyword>
<dbReference type="InterPro" id="IPR017441">
    <property type="entry name" value="Protein_kinase_ATP_BS"/>
</dbReference>
<evidence type="ECO:0000256" key="12">
    <source>
        <dbReference type="RuleBase" id="RU000304"/>
    </source>
</evidence>
<dbReference type="PROSITE" id="PS00107">
    <property type="entry name" value="PROTEIN_KINASE_ATP"/>
    <property type="match status" value="1"/>
</dbReference>
<dbReference type="InterPro" id="IPR000719">
    <property type="entry name" value="Prot_kinase_dom"/>
</dbReference>
<sequence length="347" mass="39278">MLLEQLILSNQNASDGTKIFSLEEVEKATNNFDHARVVGRGGHGTVYKGILTDQRVVVIKRSKLEVSTEIDQFINEVSILSQINHWNVVKLYGCCLEAEVPLLVYEFVSNRTLYNLLHGEKNGELLPLSWEERLRIATEIAGALTYLHSAASISILHRDVKCMNVLLNDSYTVKVSDFGASRSIPIDQTHLVTAVQGTFGYLDPEYYYTGQLNEKSDVYSFGNEYGEKQNLSNYFLWATKERPLEEILDVHILQEAGEEAIVCVARLAEECLSLTRGERPTMKDVELRLQMLSGRRVAQEVQREAQRGNTLSRPRYEAAKGSEKPGHHGSRQYSLEQECVSSFYVPR</sequence>
<dbReference type="Gramene" id="OBART06G08940.1">
    <property type="protein sequence ID" value="OBART06G08940.1"/>
    <property type="gene ID" value="OBART06G08940"/>
</dbReference>
<evidence type="ECO:0000256" key="5">
    <source>
        <dbReference type="ARBA" id="ARBA00022729"/>
    </source>
</evidence>
<evidence type="ECO:0000256" key="7">
    <source>
        <dbReference type="ARBA" id="ARBA00022777"/>
    </source>
</evidence>
<dbReference type="HOGENOM" id="CLU_000288_21_4_1"/>
<dbReference type="EnsemblPlants" id="OBART06G08940.1">
    <property type="protein sequence ID" value="OBART06G08940.1"/>
    <property type="gene ID" value="OBART06G08940"/>
</dbReference>
<reference evidence="15" key="1">
    <citation type="journal article" date="2009" name="Rice">
        <title>De Novo Next Generation Sequencing of Plant Genomes.</title>
        <authorList>
            <person name="Rounsley S."/>
            <person name="Marri P.R."/>
            <person name="Yu Y."/>
            <person name="He R."/>
            <person name="Sisneros N."/>
            <person name="Goicoechea J.L."/>
            <person name="Lee S.J."/>
            <person name="Angelova A."/>
            <person name="Kudrna D."/>
            <person name="Luo M."/>
            <person name="Affourtit J."/>
            <person name="Desany B."/>
            <person name="Knight J."/>
            <person name="Niazi F."/>
            <person name="Egholm M."/>
            <person name="Wing R.A."/>
        </authorList>
    </citation>
    <scope>NUCLEOTIDE SEQUENCE [LARGE SCALE GENOMIC DNA]</scope>
    <source>
        <strain evidence="15">cv. IRGC 105608</strain>
    </source>
</reference>
<dbReference type="PANTHER" id="PTHR27005:SF397">
    <property type="entry name" value="PROTEIN KINASE DOMAIN-CONTAINING PROTEIN"/>
    <property type="match status" value="1"/>
</dbReference>
<keyword evidence="8 11" id="KW-0067">ATP-binding</keyword>
<dbReference type="STRING" id="65489.A0A0D3GEQ7"/>
<evidence type="ECO:0000256" key="11">
    <source>
        <dbReference type="PROSITE-ProRule" id="PRU10141"/>
    </source>
</evidence>
<dbReference type="Gene3D" id="1.10.510.10">
    <property type="entry name" value="Transferase(Phosphotransferase) domain 1"/>
    <property type="match status" value="1"/>
</dbReference>
<dbReference type="Pfam" id="PF07714">
    <property type="entry name" value="PK_Tyr_Ser-Thr"/>
    <property type="match status" value="1"/>
</dbReference>
<keyword evidence="2 12" id="KW-0723">Serine/threonine-protein kinase</keyword>
<dbReference type="PROSITE" id="PS50011">
    <property type="entry name" value="PROTEIN_KINASE_DOM"/>
    <property type="match status" value="1"/>
</dbReference>
<dbReference type="GO" id="GO:0007166">
    <property type="term" value="P:cell surface receptor signaling pathway"/>
    <property type="evidence" value="ECO:0007669"/>
    <property type="project" value="InterPro"/>
</dbReference>
<evidence type="ECO:0000256" key="3">
    <source>
        <dbReference type="ARBA" id="ARBA00022679"/>
    </source>
</evidence>
<evidence type="ECO:0000259" key="14">
    <source>
        <dbReference type="PROSITE" id="PS50011"/>
    </source>
</evidence>
<organism evidence="15">
    <name type="scientific">Oryza barthii</name>
    <dbReference type="NCBI Taxonomy" id="65489"/>
    <lineage>
        <taxon>Eukaryota</taxon>
        <taxon>Viridiplantae</taxon>
        <taxon>Streptophyta</taxon>
        <taxon>Embryophyta</taxon>
        <taxon>Tracheophyta</taxon>
        <taxon>Spermatophyta</taxon>
        <taxon>Magnoliopsida</taxon>
        <taxon>Liliopsida</taxon>
        <taxon>Poales</taxon>
        <taxon>Poaceae</taxon>
        <taxon>BOP clade</taxon>
        <taxon>Oryzoideae</taxon>
        <taxon>Oryzeae</taxon>
        <taxon>Oryzinae</taxon>
        <taxon>Oryza</taxon>
    </lineage>
</organism>
<dbReference type="AlphaFoldDB" id="A0A0D3GEQ7"/>
<evidence type="ECO:0000256" key="4">
    <source>
        <dbReference type="ARBA" id="ARBA00022692"/>
    </source>
</evidence>
<dbReference type="GO" id="GO:0005524">
    <property type="term" value="F:ATP binding"/>
    <property type="evidence" value="ECO:0007669"/>
    <property type="project" value="UniProtKB-UniRule"/>
</dbReference>